<proteinExistence type="predicted"/>
<dbReference type="OrthoDB" id="9797779at2"/>
<gene>
    <name evidence="1" type="ORF">HMPREF9488_02388</name>
</gene>
<evidence type="ECO:0000313" key="2">
    <source>
        <dbReference type="Proteomes" id="UP000003157"/>
    </source>
</evidence>
<dbReference type="PANTHER" id="PTHR30087:SF1">
    <property type="entry name" value="HYPOTHETICAL CYTOSOLIC PROTEIN"/>
    <property type="match status" value="1"/>
</dbReference>
<dbReference type="HOGENOM" id="CLU_076318_1_1_9"/>
<evidence type="ECO:0000313" key="1">
    <source>
        <dbReference type="EMBL" id="EFW04105.1"/>
    </source>
</evidence>
<dbReference type="PANTHER" id="PTHR30087">
    <property type="entry name" value="INNER MEMBRANE PROTEIN"/>
    <property type="match status" value="1"/>
</dbReference>
<dbReference type="Proteomes" id="UP000003157">
    <property type="component" value="Unassembled WGS sequence"/>
</dbReference>
<protein>
    <submittedName>
        <fullName evidence="1">Uncharacterized protein</fullName>
    </submittedName>
</protein>
<dbReference type="EMBL" id="ADKX01000039">
    <property type="protein sequence ID" value="EFW04105.1"/>
    <property type="molecule type" value="Genomic_DNA"/>
</dbReference>
<dbReference type="Pfam" id="PF04463">
    <property type="entry name" value="2-thiour_desulf"/>
    <property type="match status" value="1"/>
</dbReference>
<dbReference type="AlphaFoldDB" id="E7GC96"/>
<dbReference type="STRING" id="100884.GCA_000269565_00039"/>
<reference evidence="1 2" key="1">
    <citation type="submission" date="2010-12" db="EMBL/GenBank/DDBJ databases">
        <title>The Genome Sequence of Coprobacillus sp. strain 29_1.</title>
        <authorList>
            <consortium name="The Broad Institute Genome Sequencing Platform"/>
            <person name="Earl A."/>
            <person name="Ward D."/>
            <person name="Feldgarden M."/>
            <person name="Gevers D."/>
            <person name="Daigneault M."/>
            <person name="Sibley C.D."/>
            <person name="White A."/>
            <person name="Strauss J."/>
            <person name="Allen-Vercoe E."/>
            <person name="Young S.K."/>
            <person name="Zeng Q."/>
            <person name="Gargeya S."/>
            <person name="Fitzgerald M."/>
            <person name="Haas B."/>
            <person name="Abouelleil A."/>
            <person name="Alvarado L."/>
            <person name="Arachchi H.M."/>
            <person name="Berlin A."/>
            <person name="Brown A."/>
            <person name="Chapman S.B."/>
            <person name="Chen Z."/>
            <person name="Dunbar C."/>
            <person name="Freedman E."/>
            <person name="Gearin G."/>
            <person name="Gellesch M."/>
            <person name="Goldberg J."/>
            <person name="Griggs A."/>
            <person name="Gujja S."/>
            <person name="Heilman E."/>
            <person name="Heiman D."/>
            <person name="Howarth C."/>
            <person name="Larson L."/>
            <person name="Lui A."/>
            <person name="MacDonald P.J.P."/>
            <person name="Mehta T."/>
            <person name="Montmayeur A."/>
            <person name="Murphy C."/>
            <person name="Neiman D."/>
            <person name="Pearson M."/>
            <person name="Priest M."/>
            <person name="Roberts A."/>
            <person name="Saif S."/>
            <person name="Shea T."/>
            <person name="Shenoy N."/>
            <person name="Sisk P."/>
            <person name="Stolte C."/>
            <person name="Sykes S."/>
            <person name="White J."/>
            <person name="Yandava C."/>
            <person name="Nusbaum C."/>
            <person name="Birren B."/>
        </authorList>
    </citation>
    <scope>NUCLEOTIDE SEQUENCE [LARGE SCALE GENOMIC DNA]</scope>
    <source>
        <strain evidence="1 2">29_1</strain>
    </source>
</reference>
<keyword evidence="2" id="KW-1185">Reference proteome</keyword>
<name>E7GC96_9FIRM</name>
<organism evidence="1 2">
    <name type="scientific">Coprobacillus cateniformis</name>
    <dbReference type="NCBI Taxonomy" id="100884"/>
    <lineage>
        <taxon>Bacteria</taxon>
        <taxon>Bacillati</taxon>
        <taxon>Bacillota</taxon>
        <taxon>Erysipelotrichia</taxon>
        <taxon>Erysipelotrichales</taxon>
        <taxon>Coprobacillaceae</taxon>
        <taxon>Coprobacillus</taxon>
    </lineage>
</organism>
<dbReference type="RefSeq" id="WP_008789476.1">
    <property type="nucleotide sequence ID" value="NZ_AKCB01000001.1"/>
</dbReference>
<dbReference type="InterPro" id="IPR007553">
    <property type="entry name" value="2-thiour_desulf"/>
</dbReference>
<accession>E7GC96</accession>
<dbReference type="eggNOG" id="COG1683">
    <property type="taxonomic scope" value="Bacteria"/>
</dbReference>
<comment type="caution">
    <text evidence="1">The sequence shown here is derived from an EMBL/GenBank/DDBJ whole genome shotgun (WGS) entry which is preliminary data.</text>
</comment>
<sequence length="164" mass="18254">MKIGVSSCLLGVKCTYNGSHNLVLGFKQLYDLGFVVEVCPEVLGGLSTPRDPAEIQPGELLRIETCQHVDVTNEYILGAQKALEILKENNVEVVVLKFRSPSCGNQGIYDGTFSHQLIDGQGVFAKLCEENGMKVFNENQIEEFLKYIGKEEEYGTYFKDSTSF</sequence>
<dbReference type="GeneID" id="78227977"/>